<dbReference type="PANTHER" id="PTHR43774:SF1">
    <property type="entry name" value="PEPTIDE METHIONINE SULFOXIDE REDUCTASE MSRA 2"/>
    <property type="match status" value="1"/>
</dbReference>
<dbReference type="RefSeq" id="WP_340275080.1">
    <property type="nucleotide sequence ID" value="NZ_JBAKIA010000009.1"/>
</dbReference>
<dbReference type="EC" id="1.8.4.11" evidence="4"/>
<dbReference type="GO" id="GO:0008113">
    <property type="term" value="F:peptide-methionine (S)-S-oxide reductase activity"/>
    <property type="evidence" value="ECO:0007669"/>
    <property type="project" value="UniProtKB-EC"/>
</dbReference>
<proteinExistence type="inferred from homology"/>
<feature type="domain" description="Peptide methionine sulphoxide reductase MsrA" evidence="6">
    <location>
        <begin position="26"/>
        <end position="169"/>
    </location>
</feature>
<dbReference type="InterPro" id="IPR002569">
    <property type="entry name" value="Met_Sox_Rdtase_MsrA_dom"/>
</dbReference>
<evidence type="ECO:0000256" key="3">
    <source>
        <dbReference type="ARBA" id="ARBA00048782"/>
    </source>
</evidence>
<feature type="signal peptide" evidence="5">
    <location>
        <begin position="1"/>
        <end position="24"/>
    </location>
</feature>
<evidence type="ECO:0000313" key="7">
    <source>
        <dbReference type="EMBL" id="MEJ8475161.1"/>
    </source>
</evidence>
<comment type="caution">
    <text evidence="7">The sequence shown here is derived from an EMBL/GenBank/DDBJ whole genome shotgun (WGS) entry which is preliminary data.</text>
</comment>
<dbReference type="Pfam" id="PF01625">
    <property type="entry name" value="PMSR"/>
    <property type="match status" value="1"/>
</dbReference>
<organism evidence="7 8">
    <name type="scientific">Roseibium algae</name>
    <dbReference type="NCBI Taxonomy" id="3123038"/>
    <lineage>
        <taxon>Bacteria</taxon>
        <taxon>Pseudomonadati</taxon>
        <taxon>Pseudomonadota</taxon>
        <taxon>Alphaproteobacteria</taxon>
        <taxon>Hyphomicrobiales</taxon>
        <taxon>Stappiaceae</taxon>
        <taxon>Roseibium</taxon>
    </lineage>
</organism>
<feature type="chain" id="PRO_5045926107" description="Peptide methionine sulfoxide reductase MsrA" evidence="5">
    <location>
        <begin position="25"/>
        <end position="216"/>
    </location>
</feature>
<dbReference type="Proteomes" id="UP001385499">
    <property type="component" value="Unassembled WGS sequence"/>
</dbReference>
<dbReference type="NCBIfam" id="TIGR00401">
    <property type="entry name" value="msrA"/>
    <property type="match status" value="1"/>
</dbReference>
<keyword evidence="8" id="KW-1185">Reference proteome</keyword>
<evidence type="ECO:0000259" key="6">
    <source>
        <dbReference type="Pfam" id="PF01625"/>
    </source>
</evidence>
<comment type="catalytic activity">
    <reaction evidence="3 4">
        <text>[thioredoxin]-disulfide + L-methionine + H2O = L-methionine (S)-S-oxide + [thioredoxin]-dithiol</text>
        <dbReference type="Rhea" id="RHEA:19993"/>
        <dbReference type="Rhea" id="RHEA-COMP:10698"/>
        <dbReference type="Rhea" id="RHEA-COMP:10700"/>
        <dbReference type="ChEBI" id="CHEBI:15377"/>
        <dbReference type="ChEBI" id="CHEBI:29950"/>
        <dbReference type="ChEBI" id="CHEBI:50058"/>
        <dbReference type="ChEBI" id="CHEBI:57844"/>
        <dbReference type="ChEBI" id="CHEBI:58772"/>
        <dbReference type="EC" id="1.8.4.11"/>
    </reaction>
</comment>
<dbReference type="Gene3D" id="3.30.1060.10">
    <property type="entry name" value="Peptide methionine sulphoxide reductase MsrA"/>
    <property type="match status" value="1"/>
</dbReference>
<keyword evidence="5" id="KW-0732">Signal</keyword>
<evidence type="ECO:0000256" key="1">
    <source>
        <dbReference type="ARBA" id="ARBA00023002"/>
    </source>
</evidence>
<comment type="function">
    <text evidence="4">Has an important function as a repair enzyme for proteins that have been inactivated by oxidation. Catalyzes the reversible oxidation-reduction of methionine sulfoxide in proteins to methionine.</text>
</comment>
<evidence type="ECO:0000313" key="8">
    <source>
        <dbReference type="Proteomes" id="UP001385499"/>
    </source>
</evidence>
<evidence type="ECO:0000256" key="2">
    <source>
        <dbReference type="ARBA" id="ARBA00047806"/>
    </source>
</evidence>
<sequence>MFRSLTLSLCAVALANLVSLPAKAETAILAGGCFWCVESDLEAVPGVRDVVSGYAGGTSQNPTYKSYEKGGHREVVKVDFDEAKLSYRELVDIFLRTIDVTDAGGQFCDRGHAYSSALYPLTDAQAKEARAAVTEAAKDLGGNIATPVEGSALFWPAEDYHQGYYKSDTRTLTRFGYVTRASAYKGYRKACGRDAQVKKVWGKQAYKGVSKGGHGS</sequence>
<accession>A0ABU8TLX4</accession>
<comment type="similarity">
    <text evidence="4">Belongs to the MsrA Met sulfoxide reductase family.</text>
</comment>
<feature type="active site" evidence="4">
    <location>
        <position position="33"/>
    </location>
</feature>
<name>A0ABU8TLX4_9HYPH</name>
<dbReference type="SUPFAM" id="SSF55068">
    <property type="entry name" value="Peptide methionine sulfoxide reductase"/>
    <property type="match status" value="1"/>
</dbReference>
<evidence type="ECO:0000256" key="5">
    <source>
        <dbReference type="SAM" id="SignalP"/>
    </source>
</evidence>
<comment type="catalytic activity">
    <reaction evidence="2 4">
        <text>L-methionyl-[protein] + [thioredoxin]-disulfide + H2O = L-methionyl-(S)-S-oxide-[protein] + [thioredoxin]-dithiol</text>
        <dbReference type="Rhea" id="RHEA:14217"/>
        <dbReference type="Rhea" id="RHEA-COMP:10698"/>
        <dbReference type="Rhea" id="RHEA-COMP:10700"/>
        <dbReference type="Rhea" id="RHEA-COMP:12313"/>
        <dbReference type="Rhea" id="RHEA-COMP:12315"/>
        <dbReference type="ChEBI" id="CHEBI:15377"/>
        <dbReference type="ChEBI" id="CHEBI:16044"/>
        <dbReference type="ChEBI" id="CHEBI:29950"/>
        <dbReference type="ChEBI" id="CHEBI:44120"/>
        <dbReference type="ChEBI" id="CHEBI:50058"/>
        <dbReference type="EC" id="1.8.4.11"/>
    </reaction>
</comment>
<reference evidence="7 8" key="1">
    <citation type="submission" date="2024-02" db="EMBL/GenBank/DDBJ databases">
        <title>Roseibium algae sp. nov., isolated from marine alga (Grateloupia sp.), showing potential in myo-inositol conversion.</title>
        <authorList>
            <person name="Wang Y."/>
        </authorList>
    </citation>
    <scope>NUCLEOTIDE SEQUENCE [LARGE SCALE GENOMIC DNA]</scope>
    <source>
        <strain evidence="7 8">H3510</strain>
    </source>
</reference>
<protein>
    <recommendedName>
        <fullName evidence="4">Peptide methionine sulfoxide reductase MsrA</fullName>
        <shortName evidence="4">Protein-methionine-S-oxide reductase</shortName>
        <ecNumber evidence="4">1.8.4.11</ecNumber>
    </recommendedName>
    <alternativeName>
        <fullName evidence="4">Peptide-methionine (S)-S-oxide reductase</fullName>
        <shortName evidence="4">Peptide Met(O) reductase</shortName>
    </alternativeName>
</protein>
<gene>
    <name evidence="4 7" type="primary">msrA</name>
    <name evidence="7" type="ORF">V6575_13790</name>
</gene>
<dbReference type="EMBL" id="JBAKIA010000009">
    <property type="protein sequence ID" value="MEJ8475161.1"/>
    <property type="molecule type" value="Genomic_DNA"/>
</dbReference>
<keyword evidence="1 4" id="KW-0560">Oxidoreductase</keyword>
<dbReference type="PANTHER" id="PTHR43774">
    <property type="entry name" value="PEPTIDE METHIONINE SULFOXIDE REDUCTASE"/>
    <property type="match status" value="1"/>
</dbReference>
<evidence type="ECO:0000256" key="4">
    <source>
        <dbReference type="HAMAP-Rule" id="MF_01401"/>
    </source>
</evidence>
<dbReference type="InterPro" id="IPR036509">
    <property type="entry name" value="Met_Sox_Rdtase_MsrA_sf"/>
</dbReference>
<dbReference type="HAMAP" id="MF_01401">
    <property type="entry name" value="MsrA"/>
    <property type="match status" value="1"/>
</dbReference>